<dbReference type="InterPro" id="IPR012495">
    <property type="entry name" value="TadE-like_dom"/>
</dbReference>
<organism evidence="3">
    <name type="scientific">marine sediment metagenome</name>
    <dbReference type="NCBI Taxonomy" id="412755"/>
    <lineage>
        <taxon>unclassified sequences</taxon>
        <taxon>metagenomes</taxon>
        <taxon>ecological metagenomes</taxon>
    </lineage>
</organism>
<dbReference type="Pfam" id="PF07811">
    <property type="entry name" value="TadE"/>
    <property type="match status" value="1"/>
</dbReference>
<comment type="caution">
    <text evidence="3">The sequence shown here is derived from an EMBL/GenBank/DDBJ whole genome shotgun (WGS) entry which is preliminary data.</text>
</comment>
<proteinExistence type="predicted"/>
<feature type="domain" description="TadE-like" evidence="2">
    <location>
        <begin position="29"/>
        <end position="71"/>
    </location>
</feature>
<dbReference type="EMBL" id="BART01000784">
    <property type="protein sequence ID" value="GAG56362.1"/>
    <property type="molecule type" value="Genomic_DNA"/>
</dbReference>
<evidence type="ECO:0000313" key="3">
    <source>
        <dbReference type="EMBL" id="GAG56362.1"/>
    </source>
</evidence>
<keyword evidence="1" id="KW-0812">Transmembrane</keyword>
<keyword evidence="1" id="KW-1133">Transmembrane helix</keyword>
<reference evidence="3" key="1">
    <citation type="journal article" date="2014" name="Front. Microbiol.">
        <title>High frequency of phylogenetically diverse reductive dehalogenase-homologous genes in deep subseafloor sedimentary metagenomes.</title>
        <authorList>
            <person name="Kawai M."/>
            <person name="Futagami T."/>
            <person name="Toyoda A."/>
            <person name="Takaki Y."/>
            <person name="Nishi S."/>
            <person name="Hori S."/>
            <person name="Arai W."/>
            <person name="Tsubouchi T."/>
            <person name="Morono Y."/>
            <person name="Uchiyama I."/>
            <person name="Ito T."/>
            <person name="Fujiyama A."/>
            <person name="Inagaki F."/>
            <person name="Takami H."/>
        </authorList>
    </citation>
    <scope>NUCLEOTIDE SEQUENCE</scope>
    <source>
        <strain evidence="3">Expedition CK06-06</strain>
    </source>
</reference>
<name>X0ZDR7_9ZZZZ</name>
<protein>
    <recommendedName>
        <fullName evidence="2">TadE-like domain-containing protein</fullName>
    </recommendedName>
</protein>
<feature type="transmembrane region" description="Helical" evidence="1">
    <location>
        <begin position="37"/>
        <end position="57"/>
    </location>
</feature>
<accession>X0ZDR7</accession>
<dbReference type="AlphaFoldDB" id="X0ZDR7"/>
<evidence type="ECO:0000256" key="1">
    <source>
        <dbReference type="SAM" id="Phobius"/>
    </source>
</evidence>
<sequence length="152" mass="17065">MGNSFILKIMSGINKDKKTLRILTGRSKGQASLEFTLIIPFLVLIILTVSHFGLLVYQKNILEQAAREGARVVATTNSSQEAYRCIREVCSSLDQDRLDIQITPGNSSSRRVGDMVEVTLSYKCTGIARLLEIFMGRDILIKVKSNMRMECY</sequence>
<keyword evidence="1" id="KW-0472">Membrane</keyword>
<gene>
    <name evidence="3" type="ORF">S01H4_03258</name>
</gene>
<evidence type="ECO:0000259" key="2">
    <source>
        <dbReference type="Pfam" id="PF07811"/>
    </source>
</evidence>